<reference evidence="4 5" key="1">
    <citation type="journal article" date="2015" name="Genome Biol. Evol.">
        <title>Comparative Genomics of a Bacterivorous Green Alga Reveals Evolutionary Causalities and Consequences of Phago-Mixotrophic Mode of Nutrition.</title>
        <authorList>
            <person name="Burns J.A."/>
            <person name="Paasch A."/>
            <person name="Narechania A."/>
            <person name="Kim E."/>
        </authorList>
    </citation>
    <scope>NUCLEOTIDE SEQUENCE [LARGE SCALE GENOMIC DNA]</scope>
    <source>
        <strain evidence="4 5">PLY_AMNH</strain>
    </source>
</reference>
<dbReference type="EMBL" id="LGRX02009237">
    <property type="protein sequence ID" value="KAK3271977.1"/>
    <property type="molecule type" value="Genomic_DNA"/>
</dbReference>
<feature type="compositionally biased region" description="Low complexity" evidence="2">
    <location>
        <begin position="1"/>
        <end position="11"/>
    </location>
</feature>
<dbReference type="Proteomes" id="UP001190700">
    <property type="component" value="Unassembled WGS sequence"/>
</dbReference>
<feature type="region of interest" description="Disordered" evidence="2">
    <location>
        <begin position="1"/>
        <end position="30"/>
    </location>
</feature>
<feature type="transmembrane region" description="Helical" evidence="3">
    <location>
        <begin position="244"/>
        <end position="269"/>
    </location>
</feature>
<evidence type="ECO:0000256" key="1">
    <source>
        <dbReference type="SAM" id="Coils"/>
    </source>
</evidence>
<evidence type="ECO:0000313" key="4">
    <source>
        <dbReference type="EMBL" id="KAK3271977.1"/>
    </source>
</evidence>
<keyword evidence="1" id="KW-0175">Coiled coil</keyword>
<name>A0AAE0G625_9CHLO</name>
<organism evidence="4 5">
    <name type="scientific">Cymbomonas tetramitiformis</name>
    <dbReference type="NCBI Taxonomy" id="36881"/>
    <lineage>
        <taxon>Eukaryota</taxon>
        <taxon>Viridiplantae</taxon>
        <taxon>Chlorophyta</taxon>
        <taxon>Pyramimonadophyceae</taxon>
        <taxon>Pyramimonadales</taxon>
        <taxon>Pyramimonadaceae</taxon>
        <taxon>Cymbomonas</taxon>
    </lineage>
</organism>
<comment type="caution">
    <text evidence="4">The sequence shown here is derived from an EMBL/GenBank/DDBJ whole genome shotgun (WGS) entry which is preliminary data.</text>
</comment>
<keyword evidence="3" id="KW-0812">Transmembrane</keyword>
<sequence length="401" mass="44037">MRHRPQITPISPHLPPPFPRPPLTLRPSSTPSFSTPVLLLEPTRSHIKLPTSSPPAQAHLTHLSPSPPLYRPTPIPTTDPTFATLPPIIPPPPLQYSAVELEVVFAAGELPPDFSLHYAATLKLVGGTGMEVVSAEVIGTSTVKNSLGQDATSVQARVVLPYPRVAQGYSIEVQAHFEDIISADNYYDPLGAHSLVQVSVYSDLGETLSSEWNVLYEDGTKAVWSIPPPPPSTADEGFITGGDVMSYGIVFLSAVVGLFTMLGVYMLLWNRGVEKSLERKRARERLELEENIQKHNEEQKRLAEEEAMRPSIPSLEEKAPEAPALARMVRRGSMSVMNRAKRMSTFLTRKTPSPSDAQWAVPAREGLSTPDVNQERVHPEPFTVPSEELLDVPDGHLSNRI</sequence>
<dbReference type="AlphaFoldDB" id="A0AAE0G625"/>
<keyword evidence="3" id="KW-1133">Transmembrane helix</keyword>
<evidence type="ECO:0000256" key="2">
    <source>
        <dbReference type="SAM" id="MobiDB-lite"/>
    </source>
</evidence>
<evidence type="ECO:0000256" key="3">
    <source>
        <dbReference type="SAM" id="Phobius"/>
    </source>
</evidence>
<keyword evidence="3" id="KW-0472">Membrane</keyword>
<protein>
    <submittedName>
        <fullName evidence="4">Uncharacterized protein</fullName>
    </submittedName>
</protein>
<gene>
    <name evidence="4" type="ORF">CYMTET_19699</name>
</gene>
<evidence type="ECO:0000313" key="5">
    <source>
        <dbReference type="Proteomes" id="UP001190700"/>
    </source>
</evidence>
<accession>A0AAE0G625</accession>
<feature type="coiled-coil region" evidence="1">
    <location>
        <begin position="274"/>
        <end position="308"/>
    </location>
</feature>
<feature type="region of interest" description="Disordered" evidence="2">
    <location>
        <begin position="348"/>
        <end position="401"/>
    </location>
</feature>
<feature type="compositionally biased region" description="Pro residues" evidence="2">
    <location>
        <begin position="12"/>
        <end position="24"/>
    </location>
</feature>
<proteinExistence type="predicted"/>
<keyword evidence="5" id="KW-1185">Reference proteome</keyword>